<feature type="compositionally biased region" description="Acidic residues" evidence="5">
    <location>
        <begin position="449"/>
        <end position="462"/>
    </location>
</feature>
<dbReference type="InterPro" id="IPR011990">
    <property type="entry name" value="TPR-like_helical_dom_sf"/>
</dbReference>
<evidence type="ECO:0000256" key="1">
    <source>
        <dbReference type="ARBA" id="ARBA00007626"/>
    </source>
</evidence>
<dbReference type="PANTHER" id="PTHR47936">
    <property type="entry name" value="PPR_LONG DOMAIN-CONTAINING PROTEIN"/>
    <property type="match status" value="1"/>
</dbReference>
<feature type="compositionally biased region" description="Basic and acidic residues" evidence="5">
    <location>
        <begin position="463"/>
        <end position="476"/>
    </location>
</feature>
<dbReference type="AlphaFoldDB" id="A0AAD8QIG6"/>
<feature type="compositionally biased region" description="Polar residues" evidence="5">
    <location>
        <begin position="15"/>
        <end position="26"/>
    </location>
</feature>
<dbReference type="Gene3D" id="1.25.40.10">
    <property type="entry name" value="Tetratricopeptide repeat domain"/>
    <property type="match status" value="2"/>
</dbReference>
<gene>
    <name evidence="6" type="ORF">QYE76_007856</name>
</gene>
<evidence type="ECO:0000256" key="5">
    <source>
        <dbReference type="SAM" id="MobiDB-lite"/>
    </source>
</evidence>
<feature type="repeat" description="PPR" evidence="4">
    <location>
        <begin position="332"/>
        <end position="366"/>
    </location>
</feature>
<feature type="region of interest" description="Disordered" evidence="5">
    <location>
        <begin position="438"/>
        <end position="476"/>
    </location>
</feature>
<dbReference type="GO" id="GO:0009507">
    <property type="term" value="C:chloroplast"/>
    <property type="evidence" value="ECO:0007669"/>
    <property type="project" value="TreeGrafter"/>
</dbReference>
<protein>
    <recommendedName>
        <fullName evidence="8">Pentatricopeptide repeat-containing protein</fullName>
    </recommendedName>
</protein>
<feature type="region of interest" description="Disordered" evidence="5">
    <location>
        <begin position="1"/>
        <end position="86"/>
    </location>
</feature>
<reference evidence="6" key="1">
    <citation type="submission" date="2023-07" db="EMBL/GenBank/DDBJ databases">
        <title>A chromosome-level genome assembly of Lolium multiflorum.</title>
        <authorList>
            <person name="Chen Y."/>
            <person name="Copetti D."/>
            <person name="Kolliker R."/>
            <person name="Studer B."/>
        </authorList>
    </citation>
    <scope>NUCLEOTIDE SEQUENCE</scope>
    <source>
        <strain evidence="6">02402/16</strain>
        <tissue evidence="6">Leaf</tissue>
    </source>
</reference>
<feature type="compositionally biased region" description="Low complexity" evidence="5">
    <location>
        <begin position="69"/>
        <end position="80"/>
    </location>
</feature>
<evidence type="ECO:0000313" key="6">
    <source>
        <dbReference type="EMBL" id="KAK1602679.1"/>
    </source>
</evidence>
<name>A0AAD8QIG6_LOLMU</name>
<dbReference type="Proteomes" id="UP001231189">
    <property type="component" value="Unassembled WGS sequence"/>
</dbReference>
<sequence>MASQAAAAAAAAVSTRANSLSRIFASTTPTAKPPPKHKPKIKRSPTPKPPAADTDTLPVADKKPAKPLGAQPAADAPASGADHRLPKPLQETLKRLLRQRDPDKLVSEFVEASTLSSRFRDRHRVYEVAVSRLASFGRQDGIEAIIDAQKPFLETATEGFATRLIRLYGRASMPSHAAATFRELPAHHQTTMPFNAVLAAYAEAGDFDALAVAFKEMPVSHPSVAPSVYSYNILIRALCQKPDLAAAVDAVHLMEKNGVTPDVISFNTLLNGFYNLGRMDEAETVWDMLKERNLEPYTKCYNAKLRGLVAEGRIEDAIAVVEMLEKDGPKPDTVSYNELIRGYCNAGRLQDAKKVYDGLIKNEYTPNRGTYDTLVPRLLQAGELDCALRYCHDLLTGKGSSRVAVGLLQDVVDALVEASRVEEATKLVTLGRKKYYPRKGLRMPRTTEDAESGAETDEGESISEEKERQVEDEADK</sequence>
<feature type="repeat" description="PPR" evidence="4">
    <location>
        <begin position="297"/>
        <end position="331"/>
    </location>
</feature>
<feature type="compositionally biased region" description="Low complexity" evidence="5">
    <location>
        <begin position="1"/>
        <end position="12"/>
    </location>
</feature>
<feature type="repeat" description="PPR" evidence="4">
    <location>
        <begin position="262"/>
        <end position="296"/>
    </location>
</feature>
<keyword evidence="7" id="KW-1185">Reference proteome</keyword>
<feature type="repeat" description="PPR" evidence="4">
    <location>
        <begin position="227"/>
        <end position="261"/>
    </location>
</feature>
<dbReference type="PANTHER" id="PTHR47936:SF5">
    <property type="entry name" value="PENTACOTRIPEPTIDE-REPEAT REGION OF PRORP DOMAIN-CONTAINING PROTEIN"/>
    <property type="match status" value="1"/>
</dbReference>
<dbReference type="GO" id="GO:0031930">
    <property type="term" value="P:mitochondria-nucleus signaling pathway"/>
    <property type="evidence" value="ECO:0007669"/>
    <property type="project" value="TreeGrafter"/>
</dbReference>
<evidence type="ECO:0000313" key="7">
    <source>
        <dbReference type="Proteomes" id="UP001231189"/>
    </source>
</evidence>
<dbReference type="PROSITE" id="PS51375">
    <property type="entry name" value="PPR"/>
    <property type="match status" value="4"/>
</dbReference>
<comment type="caution">
    <text evidence="6">The sequence shown here is derived from an EMBL/GenBank/DDBJ whole genome shotgun (WGS) entry which is preliminary data.</text>
</comment>
<evidence type="ECO:0000256" key="2">
    <source>
        <dbReference type="ARBA" id="ARBA00022737"/>
    </source>
</evidence>
<comment type="similarity">
    <text evidence="1">Belongs to the PPR family. P subfamily.</text>
</comment>
<dbReference type="EMBL" id="JAUUTY010000204">
    <property type="protein sequence ID" value="KAK1602679.1"/>
    <property type="molecule type" value="Genomic_DNA"/>
</dbReference>
<feature type="compositionally biased region" description="Basic residues" evidence="5">
    <location>
        <begin position="34"/>
        <end position="45"/>
    </location>
</feature>
<dbReference type="InterPro" id="IPR002885">
    <property type="entry name" value="PPR_rpt"/>
</dbReference>
<keyword evidence="3" id="KW-0809">Transit peptide</keyword>
<organism evidence="6 7">
    <name type="scientific">Lolium multiflorum</name>
    <name type="common">Italian ryegrass</name>
    <name type="synonym">Lolium perenne subsp. multiflorum</name>
    <dbReference type="NCBI Taxonomy" id="4521"/>
    <lineage>
        <taxon>Eukaryota</taxon>
        <taxon>Viridiplantae</taxon>
        <taxon>Streptophyta</taxon>
        <taxon>Embryophyta</taxon>
        <taxon>Tracheophyta</taxon>
        <taxon>Spermatophyta</taxon>
        <taxon>Magnoliopsida</taxon>
        <taxon>Liliopsida</taxon>
        <taxon>Poales</taxon>
        <taxon>Poaceae</taxon>
        <taxon>BOP clade</taxon>
        <taxon>Pooideae</taxon>
        <taxon>Poodae</taxon>
        <taxon>Poeae</taxon>
        <taxon>Poeae Chloroplast Group 2 (Poeae type)</taxon>
        <taxon>Loliodinae</taxon>
        <taxon>Loliinae</taxon>
        <taxon>Lolium</taxon>
    </lineage>
</organism>
<evidence type="ECO:0000256" key="4">
    <source>
        <dbReference type="PROSITE-ProRule" id="PRU00708"/>
    </source>
</evidence>
<proteinExistence type="inferred from homology"/>
<evidence type="ECO:0000256" key="3">
    <source>
        <dbReference type="ARBA" id="ARBA00022946"/>
    </source>
</evidence>
<evidence type="ECO:0008006" key="8">
    <source>
        <dbReference type="Google" id="ProtNLM"/>
    </source>
</evidence>
<dbReference type="GO" id="GO:0010019">
    <property type="term" value="P:chloroplast-nucleus signaling pathway"/>
    <property type="evidence" value="ECO:0007669"/>
    <property type="project" value="TreeGrafter"/>
</dbReference>
<dbReference type="Pfam" id="PF13041">
    <property type="entry name" value="PPR_2"/>
    <property type="match status" value="2"/>
</dbReference>
<keyword evidence="2" id="KW-0677">Repeat</keyword>
<accession>A0AAD8QIG6</accession>
<dbReference type="NCBIfam" id="TIGR00756">
    <property type="entry name" value="PPR"/>
    <property type="match status" value="4"/>
</dbReference>